<evidence type="ECO:0000256" key="1">
    <source>
        <dbReference type="ARBA" id="ARBA00022448"/>
    </source>
</evidence>
<dbReference type="GeneID" id="14408167"/>
<organism evidence="4 5">
    <name type="scientific">Methanomethylovorans hollandica (strain DSM 15978 / NBRC 107637 / DMS1)</name>
    <dbReference type="NCBI Taxonomy" id="867904"/>
    <lineage>
        <taxon>Archaea</taxon>
        <taxon>Methanobacteriati</taxon>
        <taxon>Methanobacteriota</taxon>
        <taxon>Stenosarchaea group</taxon>
        <taxon>Methanomicrobia</taxon>
        <taxon>Methanosarcinales</taxon>
        <taxon>Methanosarcinaceae</taxon>
        <taxon>Methanomethylovorans</taxon>
    </lineage>
</organism>
<dbReference type="KEGG" id="mhz:Metho_0225"/>
<dbReference type="PANTHER" id="PTHR30570:SF1">
    <property type="entry name" value="PHOSPHATE-BINDING PROTEIN PSTS"/>
    <property type="match status" value="1"/>
</dbReference>
<reference evidence="5" key="1">
    <citation type="submission" date="2012-02" db="EMBL/GenBank/DDBJ databases">
        <title>Complete sequence of chromosome of Methanomethylovorans hollandica DSM 15978.</title>
        <authorList>
            <person name="Lucas S."/>
            <person name="Copeland A."/>
            <person name="Lapidus A."/>
            <person name="Glavina del Rio T."/>
            <person name="Dalin E."/>
            <person name="Tice H."/>
            <person name="Bruce D."/>
            <person name="Goodwin L."/>
            <person name="Pitluck S."/>
            <person name="Peters L."/>
            <person name="Mikhailova N."/>
            <person name="Held B."/>
            <person name="Kyrpides N."/>
            <person name="Mavromatis K."/>
            <person name="Ivanova N."/>
            <person name="Brettin T."/>
            <person name="Detter J.C."/>
            <person name="Han C."/>
            <person name="Larimer F."/>
            <person name="Land M."/>
            <person name="Hauser L."/>
            <person name="Markowitz V."/>
            <person name="Cheng J.-F."/>
            <person name="Hugenholtz P."/>
            <person name="Woyke T."/>
            <person name="Wu D."/>
            <person name="Spring S."/>
            <person name="Schroeder M."/>
            <person name="Brambilla E."/>
            <person name="Klenk H.-P."/>
            <person name="Eisen J.A."/>
        </authorList>
    </citation>
    <scope>NUCLEOTIDE SEQUENCE [LARGE SCALE GENOMIC DNA]</scope>
    <source>
        <strain evidence="5">DSM 15978 / NBRC 107637 / DMS1</strain>
    </source>
</reference>
<dbReference type="PROSITE" id="PS51257">
    <property type="entry name" value="PROKAR_LIPOPROTEIN"/>
    <property type="match status" value="1"/>
</dbReference>
<dbReference type="InterPro" id="IPR050811">
    <property type="entry name" value="Phosphate_ABC_transporter"/>
</dbReference>
<keyword evidence="2" id="KW-0732">Signal</keyword>
<dbReference type="SUPFAM" id="SSF53850">
    <property type="entry name" value="Periplasmic binding protein-like II"/>
    <property type="match status" value="1"/>
</dbReference>
<keyword evidence="1" id="KW-0813">Transport</keyword>
<evidence type="ECO:0000256" key="2">
    <source>
        <dbReference type="ARBA" id="ARBA00022729"/>
    </source>
</evidence>
<dbReference type="STRING" id="867904.Metho_0225"/>
<dbReference type="Proteomes" id="UP000010866">
    <property type="component" value="Chromosome"/>
</dbReference>
<dbReference type="HOGENOM" id="CLU_026228_5_1_2"/>
<dbReference type="Gene3D" id="3.40.190.10">
    <property type="entry name" value="Periplasmic binding protein-like II"/>
    <property type="match status" value="2"/>
</dbReference>
<dbReference type="RefSeq" id="WP_015323677.1">
    <property type="nucleotide sequence ID" value="NC_019977.1"/>
</dbReference>
<sequence precursor="true">MFKRTRLYKTLILITVFLVIGFTFAGIGCVDNNKEAGTTEDTSSASEDTTDEKGIMIKGSDTVLPLSQAEAEEFMLKNADKSITVIGGGSGVGIAALIDGEIEIAMASRSMKDSEIEQAKQKGINPLETTIGWDGIAVVVHPENPVNQLTFAQLKAVYDGNISNWKDVGGEDRKITVISRDSSSGTYEYFKEEVLGESEYRQDALVQPATGAIVQETAQNKGAIGYIGYAYVDNSVKALALDGGDGIFVPATQEKILRGEYPLARKLFYYTNGEPQGLTKEFMDYVMSAEGQSIVSEVGYFPAI</sequence>
<dbReference type="OrthoDB" id="53390at2157"/>
<dbReference type="EMBL" id="CP003362">
    <property type="protein sequence ID" value="AGB48508.1"/>
    <property type="molecule type" value="Genomic_DNA"/>
</dbReference>
<protein>
    <submittedName>
        <fullName evidence="4">Phosphate binding protein</fullName>
    </submittedName>
</protein>
<feature type="domain" description="PBP" evidence="3">
    <location>
        <begin position="46"/>
        <end position="290"/>
    </location>
</feature>
<dbReference type="GO" id="GO:0042301">
    <property type="term" value="F:phosphate ion binding"/>
    <property type="evidence" value="ECO:0007669"/>
    <property type="project" value="InterPro"/>
</dbReference>
<dbReference type="Pfam" id="PF12849">
    <property type="entry name" value="PBP_like_2"/>
    <property type="match status" value="1"/>
</dbReference>
<proteinExistence type="predicted"/>
<dbReference type="AlphaFoldDB" id="L0KWQ6"/>
<dbReference type="InterPro" id="IPR024370">
    <property type="entry name" value="PBP_domain"/>
</dbReference>
<dbReference type="PANTHER" id="PTHR30570">
    <property type="entry name" value="PERIPLASMIC PHOSPHATE BINDING COMPONENT OF PHOSPHATE ABC TRANSPORTER"/>
    <property type="match status" value="1"/>
</dbReference>
<accession>L0KWQ6</accession>
<evidence type="ECO:0000313" key="4">
    <source>
        <dbReference type="EMBL" id="AGB48508.1"/>
    </source>
</evidence>
<keyword evidence="5" id="KW-1185">Reference proteome</keyword>
<evidence type="ECO:0000313" key="5">
    <source>
        <dbReference type="Proteomes" id="UP000010866"/>
    </source>
</evidence>
<dbReference type="CDD" id="cd13566">
    <property type="entry name" value="PBP2_phosphate"/>
    <property type="match status" value="1"/>
</dbReference>
<evidence type="ECO:0000259" key="3">
    <source>
        <dbReference type="Pfam" id="PF12849"/>
    </source>
</evidence>
<dbReference type="InterPro" id="IPR011862">
    <property type="entry name" value="Phos-bd"/>
</dbReference>
<dbReference type="NCBIfam" id="TIGR02136">
    <property type="entry name" value="ptsS_2"/>
    <property type="match status" value="1"/>
</dbReference>
<gene>
    <name evidence="4" type="ordered locus">Metho_0225</name>
</gene>
<name>L0KWQ6_METHD</name>